<evidence type="ECO:0000313" key="2">
    <source>
        <dbReference type="Proteomes" id="UP000075763"/>
    </source>
</evidence>
<gene>
    <name evidence="1" type="ORF">A2I96_12650</name>
</gene>
<proteinExistence type="predicted"/>
<dbReference type="AlphaFoldDB" id="A0ABD4EQJ7"/>
<sequence length="66" mass="7186">MWKKALKVTGLVALGVVDVLLSVSEENDQLDELDDGMGNIIADGEEMTRAEAEGVKARGELYDTYL</sequence>
<protein>
    <submittedName>
        <fullName evidence="1">Uncharacterized protein</fullName>
    </submittedName>
</protein>
<dbReference type="EMBL" id="LVCN01000017">
    <property type="protein sequence ID" value="KYL35755.1"/>
    <property type="molecule type" value="Genomic_DNA"/>
</dbReference>
<accession>A0ABD4EQJ7</accession>
<name>A0ABD4EQJ7_9GAMM</name>
<organism evidence="1 2">
    <name type="scientific">Pseudoalteromonas tetraodonis</name>
    <dbReference type="NCBI Taxonomy" id="43659"/>
    <lineage>
        <taxon>Bacteria</taxon>
        <taxon>Pseudomonadati</taxon>
        <taxon>Pseudomonadota</taxon>
        <taxon>Gammaproteobacteria</taxon>
        <taxon>Alteromonadales</taxon>
        <taxon>Pseudoalteromonadaceae</taxon>
        <taxon>Pseudoalteromonas</taxon>
    </lineage>
</organism>
<reference evidence="1 2" key="1">
    <citation type="submission" date="2016-03" db="EMBL/GenBank/DDBJ databases">
        <authorList>
            <person name="Zhang H."/>
            <person name="Liu R."/>
            <person name="Wang M."/>
            <person name="Wang H."/>
            <person name="Wang L."/>
            <person name="Song L."/>
        </authorList>
    </citation>
    <scope>NUCLEOTIDE SEQUENCE [LARGE SCALE GENOMIC DNA]</scope>
    <source>
        <strain evidence="1 2">DSM 16099</strain>
    </source>
</reference>
<dbReference type="Proteomes" id="UP000075763">
    <property type="component" value="Unassembled WGS sequence"/>
</dbReference>
<comment type="caution">
    <text evidence="1">The sequence shown here is derived from an EMBL/GenBank/DDBJ whole genome shotgun (WGS) entry which is preliminary data.</text>
</comment>
<evidence type="ECO:0000313" key="1">
    <source>
        <dbReference type="EMBL" id="KYL35755.1"/>
    </source>
</evidence>